<dbReference type="eggNOG" id="COG5279">
    <property type="taxonomic scope" value="Bacteria"/>
</dbReference>
<dbReference type="SUPFAM" id="SSF54001">
    <property type="entry name" value="Cysteine proteinases"/>
    <property type="match status" value="1"/>
</dbReference>
<dbReference type="Pfam" id="PF01841">
    <property type="entry name" value="Transglut_core"/>
    <property type="match status" value="1"/>
</dbReference>
<feature type="transmembrane region" description="Helical" evidence="1">
    <location>
        <begin position="12"/>
        <end position="37"/>
    </location>
</feature>
<accession>W6SDI1</accession>
<dbReference type="InterPro" id="IPR002931">
    <property type="entry name" value="Transglutaminase-like"/>
</dbReference>
<dbReference type="SMART" id="SM00460">
    <property type="entry name" value="TGc"/>
    <property type="match status" value="1"/>
</dbReference>
<gene>
    <name evidence="3" type="ORF">CM240_0550</name>
</gene>
<evidence type="ECO:0000256" key="1">
    <source>
        <dbReference type="SAM" id="Phobius"/>
    </source>
</evidence>
<dbReference type="KEGG" id="clt:CM240_0550"/>
<dbReference type="OrthoDB" id="9788327at2"/>
<organism evidence="3 4">
    <name type="scientific">Clostridium bornimense</name>
    <dbReference type="NCBI Taxonomy" id="1216932"/>
    <lineage>
        <taxon>Bacteria</taxon>
        <taxon>Bacillati</taxon>
        <taxon>Bacillota</taxon>
        <taxon>Clostridia</taxon>
        <taxon>Eubacteriales</taxon>
        <taxon>Clostridiaceae</taxon>
        <taxon>Clostridium</taxon>
    </lineage>
</organism>
<dbReference type="STRING" id="1216932.CM240_0550"/>
<dbReference type="HOGENOM" id="CLU_713098_0_0_9"/>
<protein>
    <recommendedName>
        <fullName evidence="2">Transglutaminase-like domain-containing protein</fullName>
    </recommendedName>
</protein>
<name>W6SDI1_9CLOT</name>
<dbReference type="InterPro" id="IPR052557">
    <property type="entry name" value="CAP/Cytokinesis_protein"/>
</dbReference>
<dbReference type="AlphaFoldDB" id="W6SDI1"/>
<evidence type="ECO:0000313" key="3">
    <source>
        <dbReference type="EMBL" id="CDM67715.1"/>
    </source>
</evidence>
<sequence>MEKFRGKSKKGSVLSKILITIAVIFIVIVAVSILALYKYRNEISELLTVVEEREVYSEEVVEKFISEVIDTKQNKEIFFNNPGITEEEFKSSWNGFMEKDPKINYYLKDCTYNYYVKDSGIYIETTFNFKDDRIPFKDMYVVNNEKDTMKYIIDTVETGTETMTVYVKDNIIPFDDLQTLFETAPWNDCEDVVLTSVERMYLTYGDVDSGEYILEVTVEDISNDNAAKAKEEVSKSLDDIVAKLNIDGKSDKEKYREIYKVLCKDVIYDDDMADVITNENLESELNLYRQTYGALVREKTVCTGYATAFKAICDRVNLPCWVIFGTADGEEHAWNSVILDGEVKYVDATWGDQDYGVEYEYFLMSKGSAEVNSRTIDDDYYIPEEFQ</sequence>
<dbReference type="Proteomes" id="UP000019426">
    <property type="component" value="Chromosome M2/40_rep1"/>
</dbReference>
<dbReference type="GO" id="GO:0005737">
    <property type="term" value="C:cytoplasm"/>
    <property type="evidence" value="ECO:0007669"/>
    <property type="project" value="TreeGrafter"/>
</dbReference>
<dbReference type="InterPro" id="IPR038765">
    <property type="entry name" value="Papain-like_cys_pep_sf"/>
</dbReference>
<dbReference type="Gene3D" id="3.10.620.30">
    <property type="match status" value="1"/>
</dbReference>
<dbReference type="EMBL" id="HG917868">
    <property type="protein sequence ID" value="CDM67715.1"/>
    <property type="molecule type" value="Genomic_DNA"/>
</dbReference>
<feature type="domain" description="Transglutaminase-like" evidence="2">
    <location>
        <begin position="294"/>
        <end position="350"/>
    </location>
</feature>
<keyword evidence="4" id="KW-1185">Reference proteome</keyword>
<dbReference type="RefSeq" id="WP_044036224.1">
    <property type="nucleotide sequence ID" value="NZ_HG917868.1"/>
</dbReference>
<keyword evidence="1" id="KW-0472">Membrane</keyword>
<reference evidence="3 4" key="1">
    <citation type="submission" date="2013-11" db="EMBL/GenBank/DDBJ databases">
        <title>Complete genome sequence of Clostridum sp. M2/40.</title>
        <authorList>
            <person name="Wibberg D."/>
            <person name="Puehler A."/>
            <person name="Schlueter A."/>
        </authorList>
    </citation>
    <scope>NUCLEOTIDE SEQUENCE [LARGE SCALE GENOMIC DNA]</scope>
    <source>
        <strain evidence="4">M2/40</strain>
    </source>
</reference>
<dbReference type="PANTHER" id="PTHR46333">
    <property type="entry name" value="CYTOKINESIS PROTEIN 3"/>
    <property type="match status" value="1"/>
</dbReference>
<keyword evidence="1" id="KW-0812">Transmembrane</keyword>
<keyword evidence="1" id="KW-1133">Transmembrane helix</keyword>
<proteinExistence type="predicted"/>
<evidence type="ECO:0000259" key="2">
    <source>
        <dbReference type="SMART" id="SM00460"/>
    </source>
</evidence>
<evidence type="ECO:0000313" key="4">
    <source>
        <dbReference type="Proteomes" id="UP000019426"/>
    </source>
</evidence>
<dbReference type="PATRIC" id="fig|1216932.3.peg.534"/>
<dbReference type="PANTHER" id="PTHR46333:SF2">
    <property type="entry name" value="CYTOKINESIS PROTEIN 3"/>
    <property type="match status" value="1"/>
</dbReference>